<dbReference type="Pfam" id="PF00578">
    <property type="entry name" value="AhpC-TSA"/>
    <property type="match status" value="1"/>
</dbReference>
<dbReference type="InterPro" id="IPR036249">
    <property type="entry name" value="Thioredoxin-like_sf"/>
</dbReference>
<protein>
    <recommendedName>
        <fullName evidence="1">Alkyl hydroperoxide reductase subunit C/ Thiol specific antioxidant domain-containing protein</fullName>
    </recommendedName>
</protein>
<dbReference type="KEGG" id="pbt:ING2E5B_2090"/>
<dbReference type="STRING" id="1562970.ING2E5B_2090"/>
<keyword evidence="3" id="KW-1185">Reference proteome</keyword>
<dbReference type="OrthoDB" id="1114096at2"/>
<dbReference type="Gene3D" id="3.40.30.10">
    <property type="entry name" value="Glutaredoxin"/>
    <property type="match status" value="1"/>
</dbReference>
<evidence type="ECO:0000313" key="3">
    <source>
        <dbReference type="Proteomes" id="UP000032417"/>
    </source>
</evidence>
<sequence>MSRLFIGIIICVSILLTITCSRGDGTVIKGEITSLDYPYLLATYLSSDTLVIDTIPVNSTGGFSYNVDIDSLTTFTIYMNHYESAAVVYADKNQKLKVVGDAKLPDLIRVNGNEINDDLTLFKKQNQDLLKQRGQLLFNFNISGDSDSIQFNTLNRNDDIASMNLLNHELTLRAEEYIRENPTKLSSLVLISNFFMNSDTPLALERVLGYIEGDIKETRIAKRLYAYSEKVNRSAEGAIIPYFQLHDLKGDTINSYDYKGKYLLLSFVSSSGIESRETIELLKNEYEKLDSSKVEFVSVYIDSDIYPVDYPQQDSIPWTIVPEKRSWGSDIVDLLNVQYIPFNILVKPDGVIMERNVPSQGVAEVINKSLDN</sequence>
<dbReference type="SUPFAM" id="SSF52833">
    <property type="entry name" value="Thioredoxin-like"/>
    <property type="match status" value="1"/>
</dbReference>
<dbReference type="HOGENOM" id="CLU_042529_1_5_10"/>
<dbReference type="Proteomes" id="UP000032417">
    <property type="component" value="Chromosome 1"/>
</dbReference>
<evidence type="ECO:0000259" key="1">
    <source>
        <dbReference type="Pfam" id="PF00578"/>
    </source>
</evidence>
<accession>A0A098C1Q5</accession>
<name>A0A098C1Q5_9BACT</name>
<reference evidence="2 3" key="1">
    <citation type="submission" date="2014-08" db="EMBL/GenBank/DDBJ databases">
        <authorList>
            <person name="Wibberg D."/>
        </authorList>
    </citation>
    <scope>NUCLEOTIDE SEQUENCE [LARGE SCALE GENOMIC DNA]</scope>
    <source>
        <strain evidence="3">ING2-E5B</strain>
    </source>
</reference>
<proteinExistence type="predicted"/>
<dbReference type="InterPro" id="IPR000866">
    <property type="entry name" value="AhpC/TSA"/>
</dbReference>
<organism evidence="2 3">
    <name type="scientific">Fermentimonas caenicola</name>
    <dbReference type="NCBI Taxonomy" id="1562970"/>
    <lineage>
        <taxon>Bacteria</taxon>
        <taxon>Pseudomonadati</taxon>
        <taxon>Bacteroidota</taxon>
        <taxon>Bacteroidia</taxon>
        <taxon>Bacteroidales</taxon>
        <taxon>Dysgonomonadaceae</taxon>
        <taxon>Fermentimonas</taxon>
    </lineage>
</organism>
<feature type="domain" description="Alkyl hydroperoxide reductase subunit C/ Thiol specific antioxidant" evidence="1">
    <location>
        <begin position="238"/>
        <end position="352"/>
    </location>
</feature>
<evidence type="ECO:0000313" key="2">
    <source>
        <dbReference type="EMBL" id="CEA16819.1"/>
    </source>
</evidence>
<gene>
    <name evidence="2" type="ORF">ING2E5B_2090</name>
</gene>
<dbReference type="AlphaFoldDB" id="A0A098C1Q5"/>
<dbReference type="EMBL" id="LN515532">
    <property type="protein sequence ID" value="CEA16819.1"/>
    <property type="molecule type" value="Genomic_DNA"/>
</dbReference>